<protein>
    <recommendedName>
        <fullName evidence="3">Calcineurin-like phosphoesterase domain-containing protein</fullName>
    </recommendedName>
</protein>
<gene>
    <name evidence="1" type="ORF">PSNMU_V1.4_AUG-EV-PASAV3_0083050</name>
</gene>
<dbReference type="EMBL" id="CAACVS010000346">
    <property type="protein sequence ID" value="VEU41383.1"/>
    <property type="molecule type" value="Genomic_DNA"/>
</dbReference>
<organism evidence="1 2">
    <name type="scientific">Pseudo-nitzschia multistriata</name>
    <dbReference type="NCBI Taxonomy" id="183589"/>
    <lineage>
        <taxon>Eukaryota</taxon>
        <taxon>Sar</taxon>
        <taxon>Stramenopiles</taxon>
        <taxon>Ochrophyta</taxon>
        <taxon>Bacillariophyta</taxon>
        <taxon>Bacillariophyceae</taxon>
        <taxon>Bacillariophycidae</taxon>
        <taxon>Bacillariales</taxon>
        <taxon>Bacillariaceae</taxon>
        <taxon>Pseudo-nitzschia</taxon>
    </lineage>
</organism>
<dbReference type="OrthoDB" id="49207at2759"/>
<reference evidence="1 2" key="1">
    <citation type="submission" date="2019-01" db="EMBL/GenBank/DDBJ databases">
        <authorList>
            <person name="Ferrante I. M."/>
        </authorList>
    </citation>
    <scope>NUCLEOTIDE SEQUENCE [LARGE SCALE GENOMIC DNA]</scope>
    <source>
        <strain evidence="1 2">B856</strain>
    </source>
</reference>
<name>A0A448ZH58_9STRA</name>
<dbReference type="Proteomes" id="UP000291116">
    <property type="component" value="Unassembled WGS sequence"/>
</dbReference>
<sequence length="280" mass="32683">MKEYVKGHPERNLAFTVHVGDIQKVNRTKCAESSYNRTSAILTEGPLPTLVVPGDNDWYDCPNRTESFNFFLKYFGAFETRWHKKDYMSLGIERSKENKELFVFYKEGILFIGLHLINAPLDHEDIESWDARMKINKEWMAKNIESYFQKSEIRGVVLLGHCLRSPRTRPFFLTVADYFVNITHRENLPVVYLHGDGHKWDVDTKLSHQLHWKHFRDIQVDQGGLADPIIVDVASQKRGKLNVLKKRSDLELVIGKGMFRIDRQRGKYENPKEVVAGKYI</sequence>
<evidence type="ECO:0000313" key="1">
    <source>
        <dbReference type="EMBL" id="VEU41383.1"/>
    </source>
</evidence>
<evidence type="ECO:0000313" key="2">
    <source>
        <dbReference type="Proteomes" id="UP000291116"/>
    </source>
</evidence>
<evidence type="ECO:0008006" key="3">
    <source>
        <dbReference type="Google" id="ProtNLM"/>
    </source>
</evidence>
<keyword evidence="2" id="KW-1185">Reference proteome</keyword>
<accession>A0A448ZH58</accession>
<dbReference type="AlphaFoldDB" id="A0A448ZH58"/>
<dbReference type="InterPro" id="IPR029052">
    <property type="entry name" value="Metallo-depent_PP-like"/>
</dbReference>
<dbReference type="SUPFAM" id="SSF56300">
    <property type="entry name" value="Metallo-dependent phosphatases"/>
    <property type="match status" value="1"/>
</dbReference>
<proteinExistence type="predicted"/>